<dbReference type="Proteomes" id="UP001322512">
    <property type="component" value="Chromosome"/>
</dbReference>
<dbReference type="GeneID" id="91008268"/>
<sequence>MARKGQGRNVMSRWQCVLLFKRGVLIPSLIPSLLAGSAFAQSVTGTVDVSIELAAACEVNGSTATSGVDFGSLEFGSHTTLFSEADSEVLNGGDAIEVLCSPGVTPSFQITGGANDVESGAQNHAMANGSGSFVPYSIYTDAARTSALESGTPYDLSGTADGITPQTLSLYGRAYGQPGLAAGSYSDTLNVELSF</sequence>
<evidence type="ECO:0000259" key="2">
    <source>
        <dbReference type="Pfam" id="PF05229"/>
    </source>
</evidence>
<dbReference type="SMART" id="SM00972">
    <property type="entry name" value="SCPU"/>
    <property type="match status" value="1"/>
</dbReference>
<feature type="signal peptide" evidence="1">
    <location>
        <begin position="1"/>
        <end position="40"/>
    </location>
</feature>
<reference evidence="3 4" key="1">
    <citation type="submission" date="2023-11" db="EMBL/GenBank/DDBJ databases">
        <title>MicrobeMod: A computational toolkit for identifying prokaryotic methylation and restriction-modification with nanopore sequencing.</title>
        <authorList>
            <person name="Crits-Christoph A."/>
            <person name="Kang S.C."/>
            <person name="Lee H."/>
            <person name="Ostrov N."/>
        </authorList>
    </citation>
    <scope>NUCLEOTIDE SEQUENCE [LARGE SCALE GENOMIC DNA]</scope>
    <source>
        <strain evidence="3 4">ATCC 33173</strain>
    </source>
</reference>
<dbReference type="EMBL" id="CP139472">
    <property type="protein sequence ID" value="WPU47052.1"/>
    <property type="molecule type" value="Genomic_DNA"/>
</dbReference>
<proteinExistence type="predicted"/>
<evidence type="ECO:0000256" key="1">
    <source>
        <dbReference type="SAM" id="SignalP"/>
    </source>
</evidence>
<accession>A0ABZ0T905</accession>
<dbReference type="Pfam" id="PF05229">
    <property type="entry name" value="SCPU"/>
    <property type="match status" value="1"/>
</dbReference>
<keyword evidence="4" id="KW-1185">Reference proteome</keyword>
<dbReference type="InterPro" id="IPR007893">
    <property type="entry name" value="Spore_coat_U/FanG"/>
</dbReference>
<keyword evidence="1" id="KW-0732">Signal</keyword>
<evidence type="ECO:0000313" key="4">
    <source>
        <dbReference type="Proteomes" id="UP001322512"/>
    </source>
</evidence>
<feature type="domain" description="Spore coat protein U/FanG" evidence="2">
    <location>
        <begin position="44"/>
        <end position="191"/>
    </location>
</feature>
<dbReference type="PANTHER" id="PTHR37089:SF4">
    <property type="entry name" value="EXPORTED PROTEIN"/>
    <property type="match status" value="1"/>
</dbReference>
<dbReference type="PANTHER" id="PTHR37089">
    <property type="entry name" value="PROTEIN U-RELATED"/>
    <property type="match status" value="1"/>
</dbReference>
<name>A0ABZ0T905_HALED</name>
<evidence type="ECO:0000313" key="3">
    <source>
        <dbReference type="EMBL" id="WPU47052.1"/>
    </source>
</evidence>
<feature type="chain" id="PRO_5045506037" evidence="1">
    <location>
        <begin position="41"/>
        <end position="195"/>
    </location>
</feature>
<gene>
    <name evidence="3" type="ORF">SR933_17660</name>
</gene>
<organism evidence="3 4">
    <name type="scientific">Halomonas elongata (strain ATCC 33173 / DSM 2581 / NBRC 15536 / NCIMB 2198 / 1H9)</name>
    <dbReference type="NCBI Taxonomy" id="768066"/>
    <lineage>
        <taxon>Bacteria</taxon>
        <taxon>Pseudomonadati</taxon>
        <taxon>Pseudomonadota</taxon>
        <taxon>Gammaproteobacteria</taxon>
        <taxon>Oceanospirillales</taxon>
        <taxon>Halomonadaceae</taxon>
        <taxon>Halomonas</taxon>
    </lineage>
</organism>
<dbReference type="InterPro" id="IPR053167">
    <property type="entry name" value="Spore_coat_component"/>
</dbReference>
<dbReference type="RefSeq" id="WP_198410716.1">
    <property type="nucleotide sequence ID" value="NC_014532.2"/>
</dbReference>
<protein>
    <submittedName>
        <fullName evidence="3">Spore coat U domain-containing protein</fullName>
    </submittedName>
</protein>